<dbReference type="PATRIC" id="fig|1262666.3.peg.1930"/>
<sequence length="385" mass="43910">MQHRTALTLEDLRLLLENPDPVKVSIYMPTHRRGPETQQDSIRFKNLLAQAKEELQSRGMRDVDSFLKPAADLQGDPTFWNFMDTGLALFRSESMFMALKLPLEFVDLAAINDRFHLKQVFPYFRGSGHFYMLALSDNDVRLYRCTRYGSEEIEVDGMPKSMSEALWHDETEKTHTEVGPGRNVRADRRMVFFYSGGADANFTENKKTRFLKEVDRRLHEFLRDKRAPLLLAGVEEVLPVYKAANTYPYLLDAIVTGNPDRVDPENLRKRAWEIVEPIFTRKVQENRDRFAQFLGTGLASDRLEAVATAAYYGRVDSLFVARGVRVWGRMDNDTQVMEIHGAYQPGDQDLLDYAAAWTLLKGGAVYALPPGEIPGGGQIAAVFRF</sequence>
<dbReference type="AlphaFoldDB" id="M5PSP7"/>
<protein>
    <submittedName>
        <fullName evidence="1">Uncharacterized protein</fullName>
    </submittedName>
</protein>
<dbReference type="EMBL" id="AOSV01000019">
    <property type="protein sequence ID" value="EMG37392.1"/>
    <property type="molecule type" value="Genomic_DNA"/>
</dbReference>
<accession>M5PSP7</accession>
<proteinExistence type="predicted"/>
<dbReference type="Pfam" id="PF18845">
    <property type="entry name" value="baeRF_family3"/>
    <property type="match status" value="1"/>
</dbReference>
<dbReference type="RefSeq" id="WP_005986527.1">
    <property type="nucleotide sequence ID" value="NZ_AOSV01000019.1"/>
</dbReference>
<evidence type="ECO:0000313" key="1">
    <source>
        <dbReference type="EMBL" id="EMG37392.1"/>
    </source>
</evidence>
<evidence type="ECO:0000313" key="2">
    <source>
        <dbReference type="Proteomes" id="UP000011922"/>
    </source>
</evidence>
<dbReference type="Proteomes" id="UP000011922">
    <property type="component" value="Unassembled WGS sequence"/>
</dbReference>
<gene>
    <name evidence="1" type="ORF">PCS_01905</name>
</gene>
<comment type="caution">
    <text evidence="1">The sequence shown here is derived from an EMBL/GenBank/DDBJ whole genome shotgun (WGS) entry which is preliminary data.</text>
</comment>
<dbReference type="InterPro" id="IPR041289">
    <property type="entry name" value="Bact_RF_family3"/>
</dbReference>
<name>M5PSP7_DESAF</name>
<dbReference type="OrthoDB" id="4393931at2"/>
<reference evidence="1 2" key="1">
    <citation type="journal article" date="2013" name="Genome Announc.">
        <title>Draft Genome Sequence for Desulfovibrio africanus Strain PCS.</title>
        <authorList>
            <person name="Brown S.D."/>
            <person name="Utturkar S.M."/>
            <person name="Arkin A.P."/>
            <person name="Deutschbauer A.M."/>
            <person name="Elias D.A."/>
            <person name="Hazen T.C."/>
            <person name="Chakraborty R."/>
        </authorList>
    </citation>
    <scope>NUCLEOTIDE SEQUENCE [LARGE SCALE GENOMIC DNA]</scope>
    <source>
        <strain evidence="1 2">PCS</strain>
    </source>
</reference>
<organism evidence="1 2">
    <name type="scientific">Desulfocurvibacter africanus PCS</name>
    <dbReference type="NCBI Taxonomy" id="1262666"/>
    <lineage>
        <taxon>Bacteria</taxon>
        <taxon>Pseudomonadati</taxon>
        <taxon>Thermodesulfobacteriota</taxon>
        <taxon>Desulfovibrionia</taxon>
        <taxon>Desulfovibrionales</taxon>
        <taxon>Desulfovibrionaceae</taxon>
        <taxon>Desulfocurvibacter</taxon>
    </lineage>
</organism>